<keyword evidence="3" id="KW-1185">Reference proteome</keyword>
<sequence length="314" mass="34788">MTDVVNDDDDDDDDGEEEEEEDDDCSTIAPGESLREPSPSVSLLFEPHSNHLPTLSSENIKLLAQSIISFAPALVYTLTRYRAQLDLWSQQPSASTAVFRASALVNQAFLRALHILEPIWNRCVRRLMDFEIGFKQLDAALDNGTLNLALEAKDPNTLSQLCAMTDNANRIEGSLADLSQQLSEFYDWTDAYLTPALAELNVGPDDPLNATERQEDRRAFQVSSLLDAHSYLCQLMDSLANGVQLFQKSFVELADGCDRLPETLLLEQSSSAHPQQIVRNWVRACCPPLRSMIDCLSVLASLSDSIKAGENGHD</sequence>
<proteinExistence type="predicted"/>
<dbReference type="Proteomes" id="UP000886653">
    <property type="component" value="Unassembled WGS sequence"/>
</dbReference>
<name>A0A9P6NHU7_9BASI</name>
<evidence type="ECO:0000313" key="3">
    <source>
        <dbReference type="Proteomes" id="UP000886653"/>
    </source>
</evidence>
<protein>
    <submittedName>
        <fullName evidence="2">Uncharacterized protein</fullName>
    </submittedName>
</protein>
<dbReference type="EMBL" id="MU167269">
    <property type="protein sequence ID" value="KAG0145887.1"/>
    <property type="molecule type" value="Genomic_DNA"/>
</dbReference>
<accession>A0A9P6NHU7</accession>
<feature type="region of interest" description="Disordered" evidence="1">
    <location>
        <begin position="1"/>
        <end position="40"/>
    </location>
</feature>
<evidence type="ECO:0000313" key="2">
    <source>
        <dbReference type="EMBL" id="KAG0145887.1"/>
    </source>
</evidence>
<feature type="compositionally biased region" description="Acidic residues" evidence="1">
    <location>
        <begin position="1"/>
        <end position="25"/>
    </location>
</feature>
<dbReference type="OrthoDB" id="2507706at2759"/>
<dbReference type="AlphaFoldDB" id="A0A9P6NHU7"/>
<organism evidence="2 3">
    <name type="scientific">Cronartium quercuum f. sp. fusiforme G11</name>
    <dbReference type="NCBI Taxonomy" id="708437"/>
    <lineage>
        <taxon>Eukaryota</taxon>
        <taxon>Fungi</taxon>
        <taxon>Dikarya</taxon>
        <taxon>Basidiomycota</taxon>
        <taxon>Pucciniomycotina</taxon>
        <taxon>Pucciniomycetes</taxon>
        <taxon>Pucciniales</taxon>
        <taxon>Coleosporiaceae</taxon>
        <taxon>Cronartium</taxon>
    </lineage>
</organism>
<evidence type="ECO:0000256" key="1">
    <source>
        <dbReference type="SAM" id="MobiDB-lite"/>
    </source>
</evidence>
<reference evidence="2" key="1">
    <citation type="submission" date="2013-11" db="EMBL/GenBank/DDBJ databases">
        <title>Genome sequence of the fusiform rust pathogen reveals effectors for host alternation and coevolution with pine.</title>
        <authorList>
            <consortium name="DOE Joint Genome Institute"/>
            <person name="Smith K."/>
            <person name="Pendleton A."/>
            <person name="Kubisiak T."/>
            <person name="Anderson C."/>
            <person name="Salamov A."/>
            <person name="Aerts A."/>
            <person name="Riley R."/>
            <person name="Clum A."/>
            <person name="Lindquist E."/>
            <person name="Ence D."/>
            <person name="Campbell M."/>
            <person name="Kronenberg Z."/>
            <person name="Feau N."/>
            <person name="Dhillon B."/>
            <person name="Hamelin R."/>
            <person name="Burleigh J."/>
            <person name="Smith J."/>
            <person name="Yandell M."/>
            <person name="Nelson C."/>
            <person name="Grigoriev I."/>
            <person name="Davis J."/>
        </authorList>
    </citation>
    <scope>NUCLEOTIDE SEQUENCE</scope>
    <source>
        <strain evidence="2">G11</strain>
    </source>
</reference>
<gene>
    <name evidence="2" type="ORF">CROQUDRAFT_45114</name>
</gene>
<comment type="caution">
    <text evidence="2">The sequence shown here is derived from an EMBL/GenBank/DDBJ whole genome shotgun (WGS) entry which is preliminary data.</text>
</comment>